<dbReference type="Proteomes" id="UP000887013">
    <property type="component" value="Unassembled WGS sequence"/>
</dbReference>
<dbReference type="AlphaFoldDB" id="A0A8X6IA16"/>
<evidence type="ECO:0000313" key="2">
    <source>
        <dbReference type="EMBL" id="GFS37369.1"/>
    </source>
</evidence>
<gene>
    <name evidence="2" type="ORF">NPIL_415631</name>
</gene>
<keyword evidence="1" id="KW-1133">Transmembrane helix</keyword>
<feature type="transmembrane region" description="Helical" evidence="1">
    <location>
        <begin position="21"/>
        <end position="39"/>
    </location>
</feature>
<accession>A0A8X6IA16</accession>
<evidence type="ECO:0000313" key="3">
    <source>
        <dbReference type="Proteomes" id="UP000887013"/>
    </source>
</evidence>
<sequence length="67" mass="7498">MDDPTSGPRPMRGTVHLLSSLYARLLLAVVLVLLLTEVLPNGRPLLFFHLFLCCQFVYGSSSYIMTI</sequence>
<evidence type="ECO:0000256" key="1">
    <source>
        <dbReference type="SAM" id="Phobius"/>
    </source>
</evidence>
<keyword evidence="1" id="KW-0472">Membrane</keyword>
<proteinExistence type="predicted"/>
<name>A0A8X6IA16_NEPPI</name>
<feature type="transmembrane region" description="Helical" evidence="1">
    <location>
        <begin position="45"/>
        <end position="65"/>
    </location>
</feature>
<keyword evidence="3" id="KW-1185">Reference proteome</keyword>
<protein>
    <submittedName>
        <fullName evidence="2">Uncharacterized protein</fullName>
    </submittedName>
</protein>
<organism evidence="2 3">
    <name type="scientific">Nephila pilipes</name>
    <name type="common">Giant wood spider</name>
    <name type="synonym">Nephila maculata</name>
    <dbReference type="NCBI Taxonomy" id="299642"/>
    <lineage>
        <taxon>Eukaryota</taxon>
        <taxon>Metazoa</taxon>
        <taxon>Ecdysozoa</taxon>
        <taxon>Arthropoda</taxon>
        <taxon>Chelicerata</taxon>
        <taxon>Arachnida</taxon>
        <taxon>Araneae</taxon>
        <taxon>Araneomorphae</taxon>
        <taxon>Entelegynae</taxon>
        <taxon>Araneoidea</taxon>
        <taxon>Nephilidae</taxon>
        <taxon>Nephila</taxon>
    </lineage>
</organism>
<dbReference type="EMBL" id="BMAW01043062">
    <property type="protein sequence ID" value="GFS37369.1"/>
    <property type="molecule type" value="Genomic_DNA"/>
</dbReference>
<keyword evidence="1" id="KW-0812">Transmembrane</keyword>
<reference evidence="2" key="1">
    <citation type="submission" date="2020-08" db="EMBL/GenBank/DDBJ databases">
        <title>Multicomponent nature underlies the extraordinary mechanical properties of spider dragline silk.</title>
        <authorList>
            <person name="Kono N."/>
            <person name="Nakamura H."/>
            <person name="Mori M."/>
            <person name="Yoshida Y."/>
            <person name="Ohtoshi R."/>
            <person name="Malay A.D."/>
            <person name="Moran D.A.P."/>
            <person name="Tomita M."/>
            <person name="Numata K."/>
            <person name="Arakawa K."/>
        </authorList>
    </citation>
    <scope>NUCLEOTIDE SEQUENCE</scope>
</reference>
<comment type="caution">
    <text evidence="2">The sequence shown here is derived from an EMBL/GenBank/DDBJ whole genome shotgun (WGS) entry which is preliminary data.</text>
</comment>